<dbReference type="Pfam" id="PF13439">
    <property type="entry name" value="Glyco_transf_4"/>
    <property type="match status" value="1"/>
</dbReference>
<feature type="domain" description="Glycosyl transferase family 1" evidence="2">
    <location>
        <begin position="193"/>
        <end position="351"/>
    </location>
</feature>
<dbReference type="CDD" id="cd03809">
    <property type="entry name" value="GT4_MtfB-like"/>
    <property type="match status" value="1"/>
</dbReference>
<protein>
    <submittedName>
        <fullName evidence="4">Glycosyltransferase involved in cell wall biosynthesis</fullName>
    </submittedName>
</protein>
<dbReference type="RefSeq" id="WP_184016584.1">
    <property type="nucleotide sequence ID" value="NZ_JACHFD010000004.1"/>
</dbReference>
<proteinExistence type="predicted"/>
<feature type="domain" description="Glycosyltransferase subfamily 4-like N-terminal" evidence="3">
    <location>
        <begin position="15"/>
        <end position="177"/>
    </location>
</feature>
<evidence type="ECO:0000259" key="2">
    <source>
        <dbReference type="Pfam" id="PF00534"/>
    </source>
</evidence>
<name>A0A840V1F9_9BACT</name>
<dbReference type="SUPFAM" id="SSF53756">
    <property type="entry name" value="UDP-Glycosyltransferase/glycogen phosphorylase"/>
    <property type="match status" value="1"/>
</dbReference>
<dbReference type="GO" id="GO:0009103">
    <property type="term" value="P:lipopolysaccharide biosynthetic process"/>
    <property type="evidence" value="ECO:0007669"/>
    <property type="project" value="TreeGrafter"/>
</dbReference>
<gene>
    <name evidence="4" type="ORF">HNR46_001130</name>
</gene>
<evidence type="ECO:0000313" key="4">
    <source>
        <dbReference type="EMBL" id="MBB5350896.1"/>
    </source>
</evidence>
<reference evidence="4 5" key="1">
    <citation type="submission" date="2020-08" db="EMBL/GenBank/DDBJ databases">
        <title>Genomic Encyclopedia of Type Strains, Phase IV (KMG-IV): sequencing the most valuable type-strain genomes for metagenomic binning, comparative biology and taxonomic classification.</title>
        <authorList>
            <person name="Goeker M."/>
        </authorList>
    </citation>
    <scope>NUCLEOTIDE SEQUENCE [LARGE SCALE GENOMIC DNA]</scope>
    <source>
        <strain evidence="4 5">YC6886</strain>
    </source>
</reference>
<keyword evidence="5" id="KW-1185">Reference proteome</keyword>
<dbReference type="InterPro" id="IPR001296">
    <property type="entry name" value="Glyco_trans_1"/>
</dbReference>
<dbReference type="EMBL" id="JACHFD010000004">
    <property type="protein sequence ID" value="MBB5350896.1"/>
    <property type="molecule type" value="Genomic_DNA"/>
</dbReference>
<dbReference type="AlphaFoldDB" id="A0A840V1F9"/>
<evidence type="ECO:0000259" key="3">
    <source>
        <dbReference type="Pfam" id="PF13439"/>
    </source>
</evidence>
<accession>A0A840V1F9</accession>
<dbReference type="Gene3D" id="3.40.50.2000">
    <property type="entry name" value="Glycogen Phosphorylase B"/>
    <property type="match status" value="2"/>
</dbReference>
<organism evidence="4 5">
    <name type="scientific">Haloferula luteola</name>
    <dbReference type="NCBI Taxonomy" id="595692"/>
    <lineage>
        <taxon>Bacteria</taxon>
        <taxon>Pseudomonadati</taxon>
        <taxon>Verrucomicrobiota</taxon>
        <taxon>Verrucomicrobiia</taxon>
        <taxon>Verrucomicrobiales</taxon>
        <taxon>Verrucomicrobiaceae</taxon>
        <taxon>Haloferula</taxon>
    </lineage>
</organism>
<dbReference type="Proteomes" id="UP000557717">
    <property type="component" value="Unassembled WGS sequence"/>
</dbReference>
<evidence type="ECO:0000313" key="5">
    <source>
        <dbReference type="Proteomes" id="UP000557717"/>
    </source>
</evidence>
<evidence type="ECO:0000256" key="1">
    <source>
        <dbReference type="ARBA" id="ARBA00022679"/>
    </source>
</evidence>
<dbReference type="Pfam" id="PF00534">
    <property type="entry name" value="Glycos_transf_1"/>
    <property type="match status" value="1"/>
</dbReference>
<dbReference type="PANTHER" id="PTHR46401">
    <property type="entry name" value="GLYCOSYLTRANSFERASE WBBK-RELATED"/>
    <property type="match status" value="1"/>
</dbReference>
<dbReference type="PANTHER" id="PTHR46401:SF2">
    <property type="entry name" value="GLYCOSYLTRANSFERASE WBBK-RELATED"/>
    <property type="match status" value="1"/>
</dbReference>
<dbReference type="GO" id="GO:0016757">
    <property type="term" value="F:glycosyltransferase activity"/>
    <property type="evidence" value="ECO:0007669"/>
    <property type="project" value="InterPro"/>
</dbReference>
<comment type="caution">
    <text evidence="4">The sequence shown here is derived from an EMBL/GenBank/DDBJ whole genome shotgun (WGS) entry which is preliminary data.</text>
</comment>
<sequence>MKVGLTATMVQGGKSGVAQYVFALVRELMKRKDLELFVFVLEDERKLFDFARDHCELVEVPREFAPPVKNILWHQLRLPGMAGELQLDVLHVPSYRRLVRKAPCPTVGTIHDLAPFHVRGKYDVARMFYGRVVVKDLARRQDGLIAVSHCTAQDIERFFGIPQEGIEVIHNGIDHHRFQPGEPAAARAWMASKHAMDAPFFLYISRLEHPGKNHVRLIEAFNQFKCETGSDWQLALGGGEWHGAEAIHAAAAASPFAKDIRFLGFVPDGDLATIYQASRCMVYPSLFEGFGLPPVEAMACGTPVISSTRGALEEVVADAARVIDPEDVADMARALVAVASDPAEAGALREKGLANAQRFVWAHAADRVVEVYRRVQR</sequence>
<dbReference type="InterPro" id="IPR028098">
    <property type="entry name" value="Glyco_trans_4-like_N"/>
</dbReference>
<keyword evidence="1 4" id="KW-0808">Transferase</keyword>